<organism evidence="2 3">
    <name type="scientific">Eumeta variegata</name>
    <name type="common">Bagworm moth</name>
    <name type="synonym">Eumeta japonica</name>
    <dbReference type="NCBI Taxonomy" id="151549"/>
    <lineage>
        <taxon>Eukaryota</taxon>
        <taxon>Metazoa</taxon>
        <taxon>Ecdysozoa</taxon>
        <taxon>Arthropoda</taxon>
        <taxon>Hexapoda</taxon>
        <taxon>Insecta</taxon>
        <taxon>Pterygota</taxon>
        <taxon>Neoptera</taxon>
        <taxon>Endopterygota</taxon>
        <taxon>Lepidoptera</taxon>
        <taxon>Glossata</taxon>
        <taxon>Ditrysia</taxon>
        <taxon>Tineoidea</taxon>
        <taxon>Psychidae</taxon>
        <taxon>Oiketicinae</taxon>
        <taxon>Eumeta</taxon>
    </lineage>
</organism>
<name>A0A4C2ADF7_EUMVA</name>
<comment type="caution">
    <text evidence="2">The sequence shown here is derived from an EMBL/GenBank/DDBJ whole genome shotgun (WGS) entry which is preliminary data.</text>
</comment>
<accession>A0A4C2ADF7</accession>
<keyword evidence="1" id="KW-0732">Signal</keyword>
<feature type="signal peptide" evidence="1">
    <location>
        <begin position="1"/>
        <end position="17"/>
    </location>
</feature>
<evidence type="ECO:0000313" key="3">
    <source>
        <dbReference type="Proteomes" id="UP000299102"/>
    </source>
</evidence>
<sequence length="91" mass="9933">MGGGIIVGLLRLPLADTLSILLLSLEEHGPLSTYAQEGILLTHWFQPWNLLETTFRSGPDVLPVIVYTHVVAGDRGALRAHAVLRLAYCTL</sequence>
<dbReference type="EMBL" id="BGZK01003014">
    <property type="protein sequence ID" value="GBP97842.1"/>
    <property type="molecule type" value="Genomic_DNA"/>
</dbReference>
<evidence type="ECO:0000256" key="1">
    <source>
        <dbReference type="SAM" id="SignalP"/>
    </source>
</evidence>
<evidence type="ECO:0000313" key="2">
    <source>
        <dbReference type="EMBL" id="GBP97842.1"/>
    </source>
</evidence>
<gene>
    <name evidence="2" type="ORF">EVAR_57024_1</name>
</gene>
<protein>
    <submittedName>
        <fullName evidence="2">Uncharacterized protein</fullName>
    </submittedName>
</protein>
<keyword evidence="3" id="KW-1185">Reference proteome</keyword>
<dbReference type="AlphaFoldDB" id="A0A4C2ADF7"/>
<feature type="chain" id="PRO_5020033534" evidence="1">
    <location>
        <begin position="18"/>
        <end position="91"/>
    </location>
</feature>
<dbReference type="Proteomes" id="UP000299102">
    <property type="component" value="Unassembled WGS sequence"/>
</dbReference>
<reference evidence="2 3" key="1">
    <citation type="journal article" date="2019" name="Commun. Biol.">
        <title>The bagworm genome reveals a unique fibroin gene that provides high tensile strength.</title>
        <authorList>
            <person name="Kono N."/>
            <person name="Nakamura H."/>
            <person name="Ohtoshi R."/>
            <person name="Tomita M."/>
            <person name="Numata K."/>
            <person name="Arakawa K."/>
        </authorList>
    </citation>
    <scope>NUCLEOTIDE SEQUENCE [LARGE SCALE GENOMIC DNA]</scope>
</reference>
<proteinExistence type="predicted"/>